<comment type="caution">
    <text evidence="1">The sequence shown here is derived from an EMBL/GenBank/DDBJ whole genome shotgun (WGS) entry which is preliminary data.</text>
</comment>
<gene>
    <name evidence="1" type="ORF">EB796_007472</name>
</gene>
<keyword evidence="2" id="KW-1185">Reference proteome</keyword>
<reference evidence="1" key="1">
    <citation type="submission" date="2020-06" db="EMBL/GenBank/DDBJ databases">
        <title>Draft genome of Bugula neritina, a colonial animal packing powerful symbionts and potential medicines.</title>
        <authorList>
            <person name="Rayko M."/>
        </authorList>
    </citation>
    <scope>NUCLEOTIDE SEQUENCE [LARGE SCALE GENOMIC DNA]</scope>
    <source>
        <strain evidence="1">Kwan_BN1</strain>
    </source>
</reference>
<evidence type="ECO:0000313" key="2">
    <source>
        <dbReference type="Proteomes" id="UP000593567"/>
    </source>
</evidence>
<evidence type="ECO:0000313" key="1">
    <source>
        <dbReference type="EMBL" id="KAF6034230.1"/>
    </source>
</evidence>
<dbReference type="EMBL" id="VXIV02001125">
    <property type="protein sequence ID" value="KAF6034230.1"/>
    <property type="molecule type" value="Genomic_DNA"/>
</dbReference>
<sequence>MPFKSAMAILANSSLAEAYGVESCPKEPLAAFEKAKNFSRCPCDLNVFKEKCEPDCLFYKNRPRVTPILTWDGRGNLKVASATPFFGS</sequence>
<proteinExistence type="predicted"/>
<organism evidence="1 2">
    <name type="scientific">Bugula neritina</name>
    <name type="common">Brown bryozoan</name>
    <name type="synonym">Sertularia neritina</name>
    <dbReference type="NCBI Taxonomy" id="10212"/>
    <lineage>
        <taxon>Eukaryota</taxon>
        <taxon>Metazoa</taxon>
        <taxon>Spiralia</taxon>
        <taxon>Lophotrochozoa</taxon>
        <taxon>Bryozoa</taxon>
        <taxon>Gymnolaemata</taxon>
        <taxon>Cheilostomatida</taxon>
        <taxon>Flustrina</taxon>
        <taxon>Buguloidea</taxon>
        <taxon>Bugulidae</taxon>
        <taxon>Bugula</taxon>
    </lineage>
</organism>
<dbReference type="Proteomes" id="UP000593567">
    <property type="component" value="Unassembled WGS sequence"/>
</dbReference>
<protein>
    <submittedName>
        <fullName evidence="1">Uncharacterized protein</fullName>
    </submittedName>
</protein>
<name>A0A7J7K6I4_BUGNE</name>
<accession>A0A7J7K6I4</accession>
<dbReference type="AlphaFoldDB" id="A0A7J7K6I4"/>